<dbReference type="EMBL" id="JBHUHT010000029">
    <property type="protein sequence ID" value="MFD2097809.1"/>
    <property type="molecule type" value="Genomic_DNA"/>
</dbReference>
<evidence type="ECO:0000313" key="1">
    <source>
        <dbReference type="EMBL" id="MFD2097809.1"/>
    </source>
</evidence>
<dbReference type="Pfam" id="PF10982">
    <property type="entry name" value="DUF2789"/>
    <property type="match status" value="1"/>
</dbReference>
<sequence>MYTSPHDLSALFNQLGLPNDNDSIKEFVVSHRIPEGKNISQASFWTPSQASFLQEAVSDDAEWAETVDQLDAMLRA</sequence>
<organism evidence="1 2">
    <name type="scientific">Corallincola platygyrae</name>
    <dbReference type="NCBI Taxonomy" id="1193278"/>
    <lineage>
        <taxon>Bacteria</taxon>
        <taxon>Pseudomonadati</taxon>
        <taxon>Pseudomonadota</taxon>
        <taxon>Gammaproteobacteria</taxon>
        <taxon>Alteromonadales</taxon>
        <taxon>Psychromonadaceae</taxon>
        <taxon>Corallincola</taxon>
    </lineage>
</organism>
<protein>
    <submittedName>
        <fullName evidence="1">DUF2789 domain-containing protein</fullName>
    </submittedName>
</protein>
<keyword evidence="2" id="KW-1185">Reference proteome</keyword>
<dbReference type="InterPro" id="IPR038086">
    <property type="entry name" value="DUF2789_sf"/>
</dbReference>
<dbReference type="Proteomes" id="UP001597380">
    <property type="component" value="Unassembled WGS sequence"/>
</dbReference>
<dbReference type="Gene3D" id="1.10.10.1130">
    <property type="entry name" value="Uncharacterised protein PF10982, DUF2789"/>
    <property type="match status" value="1"/>
</dbReference>
<evidence type="ECO:0000313" key="2">
    <source>
        <dbReference type="Proteomes" id="UP001597380"/>
    </source>
</evidence>
<accession>A0ABW4XRN7</accession>
<comment type="caution">
    <text evidence="1">The sequence shown here is derived from an EMBL/GenBank/DDBJ whole genome shotgun (WGS) entry which is preliminary data.</text>
</comment>
<gene>
    <name evidence="1" type="ORF">ACFSJ3_17595</name>
</gene>
<name>A0ABW4XRN7_9GAMM</name>
<proteinExistence type="predicted"/>
<dbReference type="InterPro" id="IPR021250">
    <property type="entry name" value="DUF2789"/>
</dbReference>
<dbReference type="RefSeq" id="WP_345342108.1">
    <property type="nucleotide sequence ID" value="NZ_BAABLI010000033.1"/>
</dbReference>
<reference evidence="2" key="1">
    <citation type="journal article" date="2019" name="Int. J. Syst. Evol. Microbiol.">
        <title>The Global Catalogue of Microorganisms (GCM) 10K type strain sequencing project: providing services to taxonomists for standard genome sequencing and annotation.</title>
        <authorList>
            <consortium name="The Broad Institute Genomics Platform"/>
            <consortium name="The Broad Institute Genome Sequencing Center for Infectious Disease"/>
            <person name="Wu L."/>
            <person name="Ma J."/>
        </authorList>
    </citation>
    <scope>NUCLEOTIDE SEQUENCE [LARGE SCALE GENOMIC DNA]</scope>
    <source>
        <strain evidence="2">CGMCC 1.10992</strain>
    </source>
</reference>